<dbReference type="AlphaFoldDB" id="A0A5D0XTA4"/>
<reference evidence="3 4" key="1">
    <citation type="submission" date="2019-08" db="EMBL/GenBank/DDBJ databases">
        <title>Genone of Arthrobacter echini P9.</title>
        <authorList>
            <person name="Bowman J.P."/>
        </authorList>
    </citation>
    <scope>NUCLEOTIDE SEQUENCE [LARGE SCALE GENOMIC DNA]</scope>
    <source>
        <strain evidence="3 4">P9</strain>
    </source>
</reference>
<dbReference type="Proteomes" id="UP000323410">
    <property type="component" value="Unassembled WGS sequence"/>
</dbReference>
<evidence type="ECO:0000313" key="3">
    <source>
        <dbReference type="EMBL" id="TYC99915.1"/>
    </source>
</evidence>
<sequence>MRTLVSAVLALLALVATAGGLASAWIDGNLVDESGFVALASPLSEDAEFQAVLTDSLVEEATTAGGLPDQVVSFIEPLVRDAVSAVTETSGYPAAWDRTLRISHAMTFAQAPDPAEPAPAIITLDLAPVIGLVTESLGGGLGVDIPTPEDTTIEVGSLERGGMLSRVADAVTAWPLYLAIAAGLAVLALLIARRRGTTLALLGLGVAVIGAVALLAGRLIPQWAGGAPGLSAVADVFVHGLAGRAGASIGEASLPVMAAGLMALLIGVAARLAFGRRRRRFR</sequence>
<organism evidence="3 4">
    <name type="scientific">Arthrobacter echini</name>
    <dbReference type="NCBI Taxonomy" id="1529066"/>
    <lineage>
        <taxon>Bacteria</taxon>
        <taxon>Bacillati</taxon>
        <taxon>Actinomycetota</taxon>
        <taxon>Actinomycetes</taxon>
        <taxon>Micrococcales</taxon>
        <taxon>Micrococcaceae</taxon>
        <taxon>Arthrobacter</taxon>
    </lineage>
</organism>
<keyword evidence="2" id="KW-0732">Signal</keyword>
<evidence type="ECO:0008006" key="5">
    <source>
        <dbReference type="Google" id="ProtNLM"/>
    </source>
</evidence>
<feature type="chain" id="PRO_5039158881" description="Integral membrane protein" evidence="2">
    <location>
        <begin position="19"/>
        <end position="282"/>
    </location>
</feature>
<feature type="signal peptide" evidence="2">
    <location>
        <begin position="1"/>
        <end position="18"/>
    </location>
</feature>
<keyword evidence="1" id="KW-1133">Transmembrane helix</keyword>
<name>A0A5D0XTA4_9MICC</name>
<evidence type="ECO:0000256" key="2">
    <source>
        <dbReference type="SAM" id="SignalP"/>
    </source>
</evidence>
<dbReference type="RefSeq" id="WP_148599235.1">
    <property type="nucleotide sequence ID" value="NZ_VSLD01000001.1"/>
</dbReference>
<dbReference type="EMBL" id="VSLD01000001">
    <property type="protein sequence ID" value="TYC99915.1"/>
    <property type="molecule type" value="Genomic_DNA"/>
</dbReference>
<feature type="transmembrane region" description="Helical" evidence="1">
    <location>
        <begin position="199"/>
        <end position="220"/>
    </location>
</feature>
<dbReference type="OrthoDB" id="4964652at2"/>
<feature type="transmembrane region" description="Helical" evidence="1">
    <location>
        <begin position="174"/>
        <end position="192"/>
    </location>
</feature>
<feature type="transmembrane region" description="Helical" evidence="1">
    <location>
        <begin position="254"/>
        <end position="274"/>
    </location>
</feature>
<protein>
    <recommendedName>
        <fullName evidence="5">Integral membrane protein</fullName>
    </recommendedName>
</protein>
<keyword evidence="4" id="KW-1185">Reference proteome</keyword>
<proteinExistence type="predicted"/>
<gene>
    <name evidence="3" type="ORF">FQ377_00075</name>
</gene>
<evidence type="ECO:0000256" key="1">
    <source>
        <dbReference type="SAM" id="Phobius"/>
    </source>
</evidence>
<keyword evidence="1" id="KW-0472">Membrane</keyword>
<comment type="caution">
    <text evidence="3">The sequence shown here is derived from an EMBL/GenBank/DDBJ whole genome shotgun (WGS) entry which is preliminary data.</text>
</comment>
<evidence type="ECO:0000313" key="4">
    <source>
        <dbReference type="Proteomes" id="UP000323410"/>
    </source>
</evidence>
<keyword evidence="1" id="KW-0812">Transmembrane</keyword>
<accession>A0A5D0XTA4</accession>